<gene>
    <name evidence="1" type="ORF">Xsto_02633</name>
</gene>
<dbReference type="AlphaFoldDB" id="A0A2D0KMU4"/>
<protein>
    <submittedName>
        <fullName evidence="1">Uncharacterized protein</fullName>
    </submittedName>
</protein>
<accession>A0A2D0KMU4</accession>
<dbReference type="RefSeq" id="WP_099125324.1">
    <property type="nucleotide sequence ID" value="NZ_CAWNRH010000098.1"/>
</dbReference>
<name>A0A2D0KMU4_9GAMM</name>
<dbReference type="EMBL" id="NJAJ01000024">
    <property type="protein sequence ID" value="PHM64751.1"/>
    <property type="molecule type" value="Genomic_DNA"/>
</dbReference>
<sequence length="413" mass="46684">MRDSLPGDVNPKSLKMKVHNPFLAIPSSSETPPSNVFTEVTATVRSIYGNPLPKKKIFVTDYSVGFGKLKEVIIFASNHEDRIEPILYNGYEGFFIETNEHGEISFFIHPKISPMVSLQLYAQIPGDDNIFAADYIIYIVDHTYQELPSRLLEPKIIGCSGGNIKSNGHSRFEAQISNVDDVEDAESILFFVNGEYTKESIPFEYASDFTLPYSIFKSNSLSEFSYIVIRRSGDIYPYKSRVLELNYMREPNKPWSDVNRVYDSCKVYNSKGVKSGNIIEQYTFISEEDISYSNSDNAGVYVVITGTNVPGDTTKVAFGSEVILNLYINSRSGQFRWSCNKIMPFLPDEYDGHTATLIFPIPLSLLSNNPGFSSHPGEVYFDYQIGTDVESDVTYGKIWFGHINTFNYPSIMR</sequence>
<organism evidence="1 2">
    <name type="scientific">Xenorhabdus stockiae</name>
    <dbReference type="NCBI Taxonomy" id="351614"/>
    <lineage>
        <taxon>Bacteria</taxon>
        <taxon>Pseudomonadati</taxon>
        <taxon>Pseudomonadota</taxon>
        <taxon>Gammaproteobacteria</taxon>
        <taxon>Enterobacterales</taxon>
        <taxon>Morganellaceae</taxon>
        <taxon>Xenorhabdus</taxon>
    </lineage>
</organism>
<reference evidence="1 2" key="1">
    <citation type="journal article" date="2017" name="Nat. Microbiol.">
        <title>Natural product diversity associated with the nematode symbionts Photorhabdus and Xenorhabdus.</title>
        <authorList>
            <person name="Tobias N.J."/>
            <person name="Wolff H."/>
            <person name="Djahanschiri B."/>
            <person name="Grundmann F."/>
            <person name="Kronenwerth M."/>
            <person name="Shi Y.M."/>
            <person name="Simonyi S."/>
            <person name="Grun P."/>
            <person name="Shapiro-Ilan D."/>
            <person name="Pidot S.J."/>
            <person name="Stinear T.P."/>
            <person name="Ebersberger I."/>
            <person name="Bode H.B."/>
        </authorList>
    </citation>
    <scope>NUCLEOTIDE SEQUENCE [LARGE SCALE GENOMIC DNA]</scope>
    <source>
        <strain evidence="1 2">DSM 17904</strain>
    </source>
</reference>
<evidence type="ECO:0000313" key="1">
    <source>
        <dbReference type="EMBL" id="PHM64751.1"/>
    </source>
</evidence>
<keyword evidence="2" id="KW-1185">Reference proteome</keyword>
<comment type="caution">
    <text evidence="1">The sequence shown here is derived from an EMBL/GenBank/DDBJ whole genome shotgun (WGS) entry which is preliminary data.</text>
</comment>
<proteinExistence type="predicted"/>
<dbReference type="Proteomes" id="UP000222366">
    <property type="component" value="Unassembled WGS sequence"/>
</dbReference>
<evidence type="ECO:0000313" key="2">
    <source>
        <dbReference type="Proteomes" id="UP000222366"/>
    </source>
</evidence>